<evidence type="ECO:0000256" key="3">
    <source>
        <dbReference type="ARBA" id="ARBA00022833"/>
    </source>
</evidence>
<dbReference type="SUPFAM" id="SSF57850">
    <property type="entry name" value="RING/U-box"/>
    <property type="match status" value="1"/>
</dbReference>
<dbReference type="SMART" id="SM00744">
    <property type="entry name" value="RINGv"/>
    <property type="match status" value="1"/>
</dbReference>
<dbReference type="InterPro" id="IPR011016">
    <property type="entry name" value="Znf_RING-CH"/>
</dbReference>
<evidence type="ECO:0000256" key="1">
    <source>
        <dbReference type="ARBA" id="ARBA00022723"/>
    </source>
</evidence>
<organism evidence="6 7">
    <name type="scientific">Perilla frutescens var. hirtella</name>
    <name type="common">Perilla citriodora</name>
    <name type="synonym">Perilla setoyensis</name>
    <dbReference type="NCBI Taxonomy" id="608512"/>
    <lineage>
        <taxon>Eukaryota</taxon>
        <taxon>Viridiplantae</taxon>
        <taxon>Streptophyta</taxon>
        <taxon>Embryophyta</taxon>
        <taxon>Tracheophyta</taxon>
        <taxon>Spermatophyta</taxon>
        <taxon>Magnoliopsida</taxon>
        <taxon>eudicotyledons</taxon>
        <taxon>Gunneridae</taxon>
        <taxon>Pentapetalae</taxon>
        <taxon>asterids</taxon>
        <taxon>lamiids</taxon>
        <taxon>Lamiales</taxon>
        <taxon>Lamiaceae</taxon>
        <taxon>Nepetoideae</taxon>
        <taxon>Elsholtzieae</taxon>
        <taxon>Perilla</taxon>
    </lineage>
</organism>
<dbReference type="AlphaFoldDB" id="A0AAD4JM97"/>
<name>A0AAD4JM97_PERFH</name>
<evidence type="ECO:0000256" key="2">
    <source>
        <dbReference type="ARBA" id="ARBA00022771"/>
    </source>
</evidence>
<keyword evidence="7" id="KW-1185">Reference proteome</keyword>
<evidence type="ECO:0000259" key="5">
    <source>
        <dbReference type="PROSITE" id="PS51292"/>
    </source>
</evidence>
<evidence type="ECO:0000313" key="6">
    <source>
        <dbReference type="EMBL" id="KAH6836437.1"/>
    </source>
</evidence>
<keyword evidence="2" id="KW-0863">Zinc-finger</keyword>
<dbReference type="Proteomes" id="UP001190926">
    <property type="component" value="Unassembled WGS sequence"/>
</dbReference>
<dbReference type="GO" id="GO:0008270">
    <property type="term" value="F:zinc ion binding"/>
    <property type="evidence" value="ECO:0007669"/>
    <property type="project" value="UniProtKB-KW"/>
</dbReference>
<keyword evidence="3" id="KW-0862">Zinc</keyword>
<protein>
    <recommendedName>
        <fullName evidence="5">RING-CH-type domain-containing protein</fullName>
    </recommendedName>
</protein>
<dbReference type="InterPro" id="IPR013083">
    <property type="entry name" value="Znf_RING/FYVE/PHD"/>
</dbReference>
<dbReference type="PANTHER" id="PTHR46214">
    <property type="entry name" value="ZINC FINGER, RING-CH-TYPE"/>
    <property type="match status" value="1"/>
</dbReference>
<accession>A0AAD4JM97</accession>
<reference evidence="6 7" key="1">
    <citation type="journal article" date="2021" name="Nat. Commun.">
        <title>Incipient diploidization of the medicinal plant Perilla within 10,000 years.</title>
        <authorList>
            <person name="Zhang Y."/>
            <person name="Shen Q."/>
            <person name="Leng L."/>
            <person name="Zhang D."/>
            <person name="Chen S."/>
            <person name="Shi Y."/>
            <person name="Ning Z."/>
            <person name="Chen S."/>
        </authorList>
    </citation>
    <scope>NUCLEOTIDE SEQUENCE [LARGE SCALE GENOMIC DNA]</scope>
    <source>
        <strain evidence="7">cv. PC099</strain>
    </source>
</reference>
<gene>
    <name evidence="6" type="ORF">C2S53_016496</name>
</gene>
<dbReference type="EMBL" id="SDAM02000020">
    <property type="protein sequence ID" value="KAH6836437.1"/>
    <property type="molecule type" value="Genomic_DNA"/>
</dbReference>
<keyword evidence="1" id="KW-0479">Metal-binding</keyword>
<evidence type="ECO:0000313" key="7">
    <source>
        <dbReference type="Proteomes" id="UP001190926"/>
    </source>
</evidence>
<proteinExistence type="predicted"/>
<sequence length="104" mass="11162">MEVELHDHGVDKSSRNREESKVSEKKKANDDVVIDINDEDIGGPRNSVEGSKVCRICLESGNGGADSHQLIQLGCDCKGGLALSHHNCAAAWFSHKGNTYVTAA</sequence>
<dbReference type="Pfam" id="PF12906">
    <property type="entry name" value="RINGv"/>
    <property type="match status" value="1"/>
</dbReference>
<evidence type="ECO:0000256" key="4">
    <source>
        <dbReference type="SAM" id="MobiDB-lite"/>
    </source>
</evidence>
<feature type="domain" description="RING-CH-type" evidence="5">
    <location>
        <begin position="46"/>
        <end position="104"/>
    </location>
</feature>
<dbReference type="PROSITE" id="PS51292">
    <property type="entry name" value="ZF_RING_CH"/>
    <property type="match status" value="1"/>
</dbReference>
<comment type="caution">
    <text evidence="6">The sequence shown here is derived from an EMBL/GenBank/DDBJ whole genome shotgun (WGS) entry which is preliminary data.</text>
</comment>
<dbReference type="Gene3D" id="3.30.40.10">
    <property type="entry name" value="Zinc/RING finger domain, C3HC4 (zinc finger)"/>
    <property type="match status" value="1"/>
</dbReference>
<dbReference type="PANTHER" id="PTHR46214:SF8">
    <property type="entry name" value="RING_FYVE_PHD ZINC FINGER SUPERFAMILY PROTEIN"/>
    <property type="match status" value="1"/>
</dbReference>
<feature type="region of interest" description="Disordered" evidence="4">
    <location>
        <begin position="1"/>
        <end position="28"/>
    </location>
</feature>